<evidence type="ECO:0000313" key="2">
    <source>
        <dbReference type="Proteomes" id="UP001569428"/>
    </source>
</evidence>
<dbReference type="EMBL" id="JBGMEK010000001">
    <property type="protein sequence ID" value="MFA0809394.1"/>
    <property type="molecule type" value="Genomic_DNA"/>
</dbReference>
<organism evidence="1 2">
    <name type="scientific">Microbulbifer epialgicus</name>
    <dbReference type="NCBI Taxonomy" id="393907"/>
    <lineage>
        <taxon>Bacteria</taxon>
        <taxon>Pseudomonadati</taxon>
        <taxon>Pseudomonadota</taxon>
        <taxon>Gammaproteobacteria</taxon>
        <taxon>Cellvibrionales</taxon>
        <taxon>Microbulbiferaceae</taxon>
        <taxon>Microbulbifer</taxon>
    </lineage>
</organism>
<gene>
    <name evidence="1" type="ORF">ACCI49_00560</name>
</gene>
<reference evidence="1 2" key="1">
    <citation type="submission" date="2024-08" db="EMBL/GenBank/DDBJ databases">
        <authorList>
            <person name="Ishaq N."/>
        </authorList>
    </citation>
    <scope>NUCLEOTIDE SEQUENCE [LARGE SCALE GENOMIC DNA]</scope>
    <source>
        <strain evidence="1 2">DSM 18651</strain>
    </source>
</reference>
<accession>A0ABV4NUF7</accession>
<dbReference type="Proteomes" id="UP001569428">
    <property type="component" value="Unassembled WGS sequence"/>
</dbReference>
<keyword evidence="2" id="KW-1185">Reference proteome</keyword>
<protein>
    <submittedName>
        <fullName evidence="1">Uncharacterized protein</fullName>
    </submittedName>
</protein>
<sequence>MVNYNKKIIKVLPVIISILGAQSSIGSTSIADQQKQQVETLLADMNQSAKEVADTVISDPQSAIDGGCLSDIQSIDLSVFAVDFTNTWGALYNTIKDEIINQGCTAATDWVNSQTAALDTSLQAPFGLGSISVSQGTALTDWQSALATDVEMDSTELATQVTTETLGQVPPPGIVSGAVKKASANQDTPGHNKEEWEEKLEDALDFKTLWEENN</sequence>
<dbReference type="RefSeq" id="WP_371837015.1">
    <property type="nucleotide sequence ID" value="NZ_JBGMEK010000001.1"/>
</dbReference>
<proteinExistence type="predicted"/>
<evidence type="ECO:0000313" key="1">
    <source>
        <dbReference type="EMBL" id="MFA0809394.1"/>
    </source>
</evidence>
<name>A0ABV4NUF7_9GAMM</name>
<comment type="caution">
    <text evidence="1">The sequence shown here is derived from an EMBL/GenBank/DDBJ whole genome shotgun (WGS) entry which is preliminary data.</text>
</comment>